<dbReference type="InterPro" id="IPR008969">
    <property type="entry name" value="CarboxyPept-like_regulatory"/>
</dbReference>
<dbReference type="GO" id="GO:0044718">
    <property type="term" value="P:siderophore transmembrane transport"/>
    <property type="evidence" value="ECO:0007669"/>
    <property type="project" value="TreeGrafter"/>
</dbReference>
<comment type="subcellular location">
    <subcellularLocation>
        <location evidence="1 8">Cell outer membrane</location>
        <topology evidence="1 8">Multi-pass membrane protein</topology>
    </subcellularLocation>
</comment>
<dbReference type="InterPro" id="IPR012910">
    <property type="entry name" value="Plug_dom"/>
</dbReference>
<dbReference type="InterPro" id="IPR039426">
    <property type="entry name" value="TonB-dep_rcpt-like"/>
</dbReference>
<evidence type="ECO:0000256" key="9">
    <source>
        <dbReference type="RuleBase" id="RU003357"/>
    </source>
</evidence>
<name>A0AAE3XLF9_9BACT</name>
<evidence type="ECO:0000259" key="10">
    <source>
        <dbReference type="Pfam" id="PF00593"/>
    </source>
</evidence>
<dbReference type="PROSITE" id="PS52016">
    <property type="entry name" value="TONB_DEPENDENT_REC_3"/>
    <property type="match status" value="1"/>
</dbReference>
<evidence type="ECO:0000256" key="2">
    <source>
        <dbReference type="ARBA" id="ARBA00022448"/>
    </source>
</evidence>
<keyword evidence="13" id="KW-1185">Reference proteome</keyword>
<sequence length="798" mass="89062">MLVAFAYAFTSYADGNLKGHIVSKNEQEHVSYASVLIKDLNIGGSTDEQGHFTINNIPEGTYTIIISALGYKTIEKSVTIKDDNTADIHFNLEEDLFKMEDVVVSATKTSRSRKDISAVVNVLDMSTFENTSSVNLAEGLNFVPGVRTETTCGNCGSTSLRLNGLEGSYTQILMDSRPVFSGLAGVYGLEQIPASMIERVEVVRGGGSVLFGSNAIGGTVNVITKEPQHNGYMIGGKVGTIDGKSFDRNMNFNTSIVGEEGNSGLYLYGSYRSRDPWNANPDDIYYDEDDVNQENPKKDDFTEITQLESLTAGFKSFYKFGERKSLKIGATVTNEKRRGGNKLDMAPHLSDITEQLEHNIIGGDINYDWTSADNKTSINAYTAGRLVERDSYYGAEMQKDAYGDSKSTNIVSGVQMNNKIGKVLFGQSTLTSGVEHSYEDILDRKKSYYDEDENAYVPALIVSQQHINTFGAFIQNEWTSEKFNLLAGVRLDHVRIRDEVNADSPEKTVTSFNPRINGKYKITPDMQLRAGFSTGFRAPQIFDEDLHIEMAGARAIRNVLDPNLQQERSFSYTFAWDWETYIGSWQAYFLVEGFHTIIKDPFYSQFMETEEGSGEYIFWKSNSEFDQRVSGVNMEWRLSPDPRFNLQGDLTIQEAKFTGANPWGEEDQSVSDRILRTPNTYGSISANYSPYKKLMFSVSGIYTGEMLVPHLPGGYMNGKLNENERLVETDPFFDMSIKATYDFSLLNDLTLQVGGGVKNVFNSYQKSFDAGPGKDAGFVYGPANPTMYFLEVKLGNLW</sequence>
<keyword evidence="5 9" id="KW-0798">TonB box</keyword>
<dbReference type="SUPFAM" id="SSF49464">
    <property type="entry name" value="Carboxypeptidase regulatory domain-like"/>
    <property type="match status" value="1"/>
</dbReference>
<keyword evidence="3 8" id="KW-1134">Transmembrane beta strand</keyword>
<reference evidence="12" key="1">
    <citation type="submission" date="2023-07" db="EMBL/GenBank/DDBJ databases">
        <title>Genomic Encyclopedia of Type Strains, Phase IV (KMG-IV): sequencing the most valuable type-strain genomes for metagenomic binning, comparative biology and taxonomic classification.</title>
        <authorList>
            <person name="Goeker M."/>
        </authorList>
    </citation>
    <scope>NUCLEOTIDE SEQUENCE</scope>
    <source>
        <strain evidence="12">DSM 26174</strain>
    </source>
</reference>
<keyword evidence="2 8" id="KW-0813">Transport</keyword>
<evidence type="ECO:0000256" key="6">
    <source>
        <dbReference type="ARBA" id="ARBA00023136"/>
    </source>
</evidence>
<dbReference type="Pfam" id="PF13715">
    <property type="entry name" value="CarbopepD_reg_2"/>
    <property type="match status" value="1"/>
</dbReference>
<evidence type="ECO:0000256" key="5">
    <source>
        <dbReference type="ARBA" id="ARBA00023077"/>
    </source>
</evidence>
<dbReference type="SUPFAM" id="SSF56935">
    <property type="entry name" value="Porins"/>
    <property type="match status" value="1"/>
</dbReference>
<keyword evidence="4 8" id="KW-0812">Transmembrane</keyword>
<dbReference type="Gene3D" id="2.60.40.1120">
    <property type="entry name" value="Carboxypeptidase-like, regulatory domain"/>
    <property type="match status" value="1"/>
</dbReference>
<proteinExistence type="inferred from homology"/>
<dbReference type="InterPro" id="IPR036942">
    <property type="entry name" value="Beta-barrel_TonB_sf"/>
</dbReference>
<dbReference type="RefSeq" id="WP_309938178.1">
    <property type="nucleotide sequence ID" value="NZ_AP025305.1"/>
</dbReference>
<dbReference type="Pfam" id="PF00593">
    <property type="entry name" value="TonB_dep_Rec_b-barrel"/>
    <property type="match status" value="1"/>
</dbReference>
<feature type="domain" description="TonB-dependent receptor-like beta-barrel" evidence="10">
    <location>
        <begin position="263"/>
        <end position="759"/>
    </location>
</feature>
<evidence type="ECO:0000256" key="4">
    <source>
        <dbReference type="ARBA" id="ARBA00022692"/>
    </source>
</evidence>
<accession>A0AAE3XLF9</accession>
<dbReference type="Gene3D" id="2.40.170.20">
    <property type="entry name" value="TonB-dependent receptor, beta-barrel domain"/>
    <property type="match status" value="1"/>
</dbReference>
<comment type="similarity">
    <text evidence="8 9">Belongs to the TonB-dependent receptor family.</text>
</comment>
<dbReference type="Gene3D" id="2.170.130.10">
    <property type="entry name" value="TonB-dependent receptor, plug domain"/>
    <property type="match status" value="1"/>
</dbReference>
<evidence type="ECO:0000259" key="11">
    <source>
        <dbReference type="Pfam" id="PF07715"/>
    </source>
</evidence>
<dbReference type="InterPro" id="IPR000531">
    <property type="entry name" value="Beta-barrel_TonB"/>
</dbReference>
<dbReference type="InterPro" id="IPR037066">
    <property type="entry name" value="Plug_dom_sf"/>
</dbReference>
<dbReference type="PANTHER" id="PTHR30069">
    <property type="entry name" value="TONB-DEPENDENT OUTER MEMBRANE RECEPTOR"/>
    <property type="match status" value="1"/>
</dbReference>
<comment type="caution">
    <text evidence="12">The sequence shown here is derived from an EMBL/GenBank/DDBJ whole genome shotgun (WGS) entry which is preliminary data.</text>
</comment>
<dbReference type="GO" id="GO:0015344">
    <property type="term" value="F:siderophore uptake transmembrane transporter activity"/>
    <property type="evidence" value="ECO:0007669"/>
    <property type="project" value="TreeGrafter"/>
</dbReference>
<dbReference type="AlphaFoldDB" id="A0AAE3XLF9"/>
<evidence type="ECO:0000313" key="13">
    <source>
        <dbReference type="Proteomes" id="UP001185092"/>
    </source>
</evidence>
<keyword evidence="6 8" id="KW-0472">Membrane</keyword>
<organism evidence="12 13">
    <name type="scientific">Aureibacter tunicatorum</name>
    <dbReference type="NCBI Taxonomy" id="866807"/>
    <lineage>
        <taxon>Bacteria</taxon>
        <taxon>Pseudomonadati</taxon>
        <taxon>Bacteroidota</taxon>
        <taxon>Cytophagia</taxon>
        <taxon>Cytophagales</taxon>
        <taxon>Persicobacteraceae</taxon>
        <taxon>Aureibacter</taxon>
    </lineage>
</organism>
<evidence type="ECO:0000313" key="12">
    <source>
        <dbReference type="EMBL" id="MDR6238670.1"/>
    </source>
</evidence>
<keyword evidence="12" id="KW-0675">Receptor</keyword>
<protein>
    <submittedName>
        <fullName evidence="12">Outer membrane receptor for ferrienterochelin and colicins</fullName>
    </submittedName>
</protein>
<evidence type="ECO:0000256" key="7">
    <source>
        <dbReference type="ARBA" id="ARBA00023237"/>
    </source>
</evidence>
<gene>
    <name evidence="12" type="ORF">HNQ88_001707</name>
</gene>
<evidence type="ECO:0000256" key="1">
    <source>
        <dbReference type="ARBA" id="ARBA00004571"/>
    </source>
</evidence>
<evidence type="ECO:0000256" key="8">
    <source>
        <dbReference type="PROSITE-ProRule" id="PRU01360"/>
    </source>
</evidence>
<dbReference type="PANTHER" id="PTHR30069:SF57">
    <property type="entry name" value="TONB-DEPENDENT RECEPTOR"/>
    <property type="match status" value="1"/>
</dbReference>
<keyword evidence="7 8" id="KW-0998">Cell outer membrane</keyword>
<dbReference type="EMBL" id="JAVDQD010000002">
    <property type="protein sequence ID" value="MDR6238670.1"/>
    <property type="molecule type" value="Genomic_DNA"/>
</dbReference>
<feature type="domain" description="TonB-dependent receptor plug" evidence="11">
    <location>
        <begin position="114"/>
        <end position="219"/>
    </location>
</feature>
<evidence type="ECO:0000256" key="3">
    <source>
        <dbReference type="ARBA" id="ARBA00022452"/>
    </source>
</evidence>
<dbReference type="Pfam" id="PF07715">
    <property type="entry name" value="Plug"/>
    <property type="match status" value="1"/>
</dbReference>
<dbReference type="Proteomes" id="UP001185092">
    <property type="component" value="Unassembled WGS sequence"/>
</dbReference>
<dbReference type="GO" id="GO:0009279">
    <property type="term" value="C:cell outer membrane"/>
    <property type="evidence" value="ECO:0007669"/>
    <property type="project" value="UniProtKB-SubCell"/>
</dbReference>